<evidence type="ECO:0000313" key="3">
    <source>
        <dbReference type="Proteomes" id="UP000006514"/>
    </source>
</evidence>
<accession>J0D1J7</accession>
<dbReference type="EMBL" id="JH688967">
    <property type="protein sequence ID" value="EJD32447.1"/>
    <property type="molecule type" value="Genomic_DNA"/>
</dbReference>
<organism evidence="2 3">
    <name type="scientific">Auricularia subglabra (strain TFB-10046 / SS5)</name>
    <name type="common">White-rot fungus</name>
    <name type="synonym">Auricularia delicata (strain TFB10046)</name>
    <dbReference type="NCBI Taxonomy" id="717982"/>
    <lineage>
        <taxon>Eukaryota</taxon>
        <taxon>Fungi</taxon>
        <taxon>Dikarya</taxon>
        <taxon>Basidiomycota</taxon>
        <taxon>Agaricomycotina</taxon>
        <taxon>Agaricomycetes</taxon>
        <taxon>Auriculariales</taxon>
        <taxon>Auriculariaceae</taxon>
        <taxon>Auricularia</taxon>
    </lineage>
</organism>
<dbReference type="Proteomes" id="UP000006514">
    <property type="component" value="Unassembled WGS sequence"/>
</dbReference>
<evidence type="ECO:0000256" key="1">
    <source>
        <dbReference type="SAM" id="MobiDB-lite"/>
    </source>
</evidence>
<dbReference type="InParanoid" id="J0D1J7"/>
<feature type="compositionally biased region" description="Acidic residues" evidence="1">
    <location>
        <begin position="151"/>
        <end position="165"/>
    </location>
</feature>
<dbReference type="KEGG" id="adl:AURDEDRAFT_178483"/>
<evidence type="ECO:0000313" key="2">
    <source>
        <dbReference type="EMBL" id="EJD32447.1"/>
    </source>
</evidence>
<sequence length="194" mass="22279">MLGFFQVDLRTWAAQAYDENFQPIDGAGGWLLIRSQLVDDETVLFDCHGCPDYSADNPCVHVLLLSSDDPPSLEPVVEEEIPTCVLFWNTSSRGRMMQTLFVVSSSRKGREIVCHEGRNARTGKWTCRKCSEQNCEHVQKAKKHEGFEHLFDDDDDEEEQDDLENDERGLRPVENEEDRGWFIFLADMHTAHIS</sequence>
<protein>
    <submittedName>
        <fullName evidence="2">Uncharacterized protein</fullName>
    </submittedName>
</protein>
<proteinExistence type="predicted"/>
<keyword evidence="3" id="KW-1185">Reference proteome</keyword>
<name>J0D1J7_AURST</name>
<reference evidence="3" key="1">
    <citation type="journal article" date="2012" name="Science">
        <title>The Paleozoic origin of enzymatic lignin decomposition reconstructed from 31 fungal genomes.</title>
        <authorList>
            <person name="Floudas D."/>
            <person name="Binder M."/>
            <person name="Riley R."/>
            <person name="Barry K."/>
            <person name="Blanchette R.A."/>
            <person name="Henrissat B."/>
            <person name="Martinez A.T."/>
            <person name="Otillar R."/>
            <person name="Spatafora J.W."/>
            <person name="Yadav J.S."/>
            <person name="Aerts A."/>
            <person name="Benoit I."/>
            <person name="Boyd A."/>
            <person name="Carlson A."/>
            <person name="Copeland A."/>
            <person name="Coutinho P.M."/>
            <person name="de Vries R.P."/>
            <person name="Ferreira P."/>
            <person name="Findley K."/>
            <person name="Foster B."/>
            <person name="Gaskell J."/>
            <person name="Glotzer D."/>
            <person name="Gorecki P."/>
            <person name="Heitman J."/>
            <person name="Hesse C."/>
            <person name="Hori C."/>
            <person name="Igarashi K."/>
            <person name="Jurgens J.A."/>
            <person name="Kallen N."/>
            <person name="Kersten P."/>
            <person name="Kohler A."/>
            <person name="Kuees U."/>
            <person name="Kumar T.K.A."/>
            <person name="Kuo A."/>
            <person name="LaButti K."/>
            <person name="Larrondo L.F."/>
            <person name="Lindquist E."/>
            <person name="Ling A."/>
            <person name="Lombard V."/>
            <person name="Lucas S."/>
            <person name="Lundell T."/>
            <person name="Martin R."/>
            <person name="McLaughlin D.J."/>
            <person name="Morgenstern I."/>
            <person name="Morin E."/>
            <person name="Murat C."/>
            <person name="Nagy L.G."/>
            <person name="Nolan M."/>
            <person name="Ohm R.A."/>
            <person name="Patyshakuliyeva A."/>
            <person name="Rokas A."/>
            <person name="Ruiz-Duenas F.J."/>
            <person name="Sabat G."/>
            <person name="Salamov A."/>
            <person name="Samejima M."/>
            <person name="Schmutz J."/>
            <person name="Slot J.C."/>
            <person name="St John F."/>
            <person name="Stenlid J."/>
            <person name="Sun H."/>
            <person name="Sun S."/>
            <person name="Syed K."/>
            <person name="Tsang A."/>
            <person name="Wiebenga A."/>
            <person name="Young D."/>
            <person name="Pisabarro A."/>
            <person name="Eastwood D.C."/>
            <person name="Martin F."/>
            <person name="Cullen D."/>
            <person name="Grigoriev I.V."/>
            <person name="Hibbett D.S."/>
        </authorList>
    </citation>
    <scope>NUCLEOTIDE SEQUENCE [LARGE SCALE GENOMIC DNA]</scope>
    <source>
        <strain evidence="3">TFB10046</strain>
    </source>
</reference>
<gene>
    <name evidence="2" type="ORF">AURDEDRAFT_178483</name>
</gene>
<dbReference type="AlphaFoldDB" id="J0D1J7"/>
<feature type="region of interest" description="Disordered" evidence="1">
    <location>
        <begin position="146"/>
        <end position="171"/>
    </location>
</feature>